<dbReference type="RefSeq" id="WP_310376120.1">
    <property type="nucleotide sequence ID" value="NZ_JAVDYB010000001.1"/>
</dbReference>
<name>A0AAE3YXR2_9ACTN</name>
<reference evidence="2" key="1">
    <citation type="submission" date="2023-07" db="EMBL/GenBank/DDBJ databases">
        <title>Sequencing the genomes of 1000 actinobacteria strains.</title>
        <authorList>
            <person name="Klenk H.-P."/>
        </authorList>
    </citation>
    <scope>NUCLEOTIDE SEQUENCE</scope>
    <source>
        <strain evidence="2">DSM 44707</strain>
    </source>
</reference>
<organism evidence="2 3">
    <name type="scientific">Catenuloplanes atrovinosus</name>
    <dbReference type="NCBI Taxonomy" id="137266"/>
    <lineage>
        <taxon>Bacteria</taxon>
        <taxon>Bacillati</taxon>
        <taxon>Actinomycetota</taxon>
        <taxon>Actinomycetes</taxon>
        <taxon>Micromonosporales</taxon>
        <taxon>Micromonosporaceae</taxon>
        <taxon>Catenuloplanes</taxon>
    </lineage>
</organism>
<dbReference type="Proteomes" id="UP001183643">
    <property type="component" value="Unassembled WGS sequence"/>
</dbReference>
<dbReference type="EMBL" id="JAVDYB010000001">
    <property type="protein sequence ID" value="MDR7281137.1"/>
    <property type="molecule type" value="Genomic_DNA"/>
</dbReference>
<evidence type="ECO:0000313" key="2">
    <source>
        <dbReference type="EMBL" id="MDR7281137.1"/>
    </source>
</evidence>
<evidence type="ECO:0000256" key="1">
    <source>
        <dbReference type="SAM" id="Phobius"/>
    </source>
</evidence>
<sequence>MGDRVKAAGVVIALLVAVVCGLVAVMLFGGLAADGVVLPREALWGMVVAGGAVFAAVATLGLAVVGLLDLKT</sequence>
<feature type="transmembrane region" description="Helical" evidence="1">
    <location>
        <begin position="43"/>
        <end position="68"/>
    </location>
</feature>
<feature type="transmembrane region" description="Helical" evidence="1">
    <location>
        <begin position="7"/>
        <end position="31"/>
    </location>
</feature>
<keyword evidence="1" id="KW-0812">Transmembrane</keyword>
<gene>
    <name evidence="2" type="ORF">J2S41_007915</name>
</gene>
<comment type="caution">
    <text evidence="2">The sequence shown here is derived from an EMBL/GenBank/DDBJ whole genome shotgun (WGS) entry which is preliminary data.</text>
</comment>
<dbReference type="AlphaFoldDB" id="A0AAE3YXR2"/>
<keyword evidence="1" id="KW-1133">Transmembrane helix</keyword>
<keyword evidence="3" id="KW-1185">Reference proteome</keyword>
<keyword evidence="1" id="KW-0472">Membrane</keyword>
<proteinExistence type="predicted"/>
<accession>A0AAE3YXR2</accession>
<evidence type="ECO:0000313" key="3">
    <source>
        <dbReference type="Proteomes" id="UP001183643"/>
    </source>
</evidence>
<protein>
    <submittedName>
        <fullName evidence="2">Membrane protein</fullName>
    </submittedName>
</protein>